<dbReference type="AlphaFoldDB" id="A0A9X3D8P9"/>
<evidence type="ECO:0000313" key="2">
    <source>
        <dbReference type="Proteomes" id="UP001143347"/>
    </source>
</evidence>
<protein>
    <submittedName>
        <fullName evidence="1">Uncharacterized protein</fullName>
    </submittedName>
</protein>
<reference evidence="1" key="1">
    <citation type="submission" date="2022-10" db="EMBL/GenBank/DDBJ databases">
        <title>WGS of marine actinomycetes from Thailand.</title>
        <authorList>
            <person name="Thawai C."/>
        </authorList>
    </citation>
    <scope>NUCLEOTIDE SEQUENCE</scope>
    <source>
        <strain evidence="1">SW21</strain>
    </source>
</reference>
<organism evidence="1 2">
    <name type="scientific">Gordonia aquimaris</name>
    <dbReference type="NCBI Taxonomy" id="2984863"/>
    <lineage>
        <taxon>Bacteria</taxon>
        <taxon>Bacillati</taxon>
        <taxon>Actinomycetota</taxon>
        <taxon>Actinomycetes</taxon>
        <taxon>Mycobacteriales</taxon>
        <taxon>Gordoniaceae</taxon>
        <taxon>Gordonia</taxon>
    </lineage>
</organism>
<comment type="caution">
    <text evidence="1">The sequence shown here is derived from an EMBL/GenBank/DDBJ whole genome shotgun (WGS) entry which is preliminary data.</text>
</comment>
<accession>A0A9X3D8P9</accession>
<dbReference type="RefSeq" id="WP_266063523.1">
    <property type="nucleotide sequence ID" value="NZ_JAPKFM010000032.1"/>
</dbReference>
<dbReference type="EMBL" id="JAPKFM010000032">
    <property type="protein sequence ID" value="MCX2966752.1"/>
    <property type="molecule type" value="Genomic_DNA"/>
</dbReference>
<name>A0A9X3D8P9_9ACTN</name>
<dbReference type="Proteomes" id="UP001143347">
    <property type="component" value="Unassembled WGS sequence"/>
</dbReference>
<keyword evidence="2" id="KW-1185">Reference proteome</keyword>
<sequence length="231" mass="25045">MLASNLPGFRQVSLDGAVVDIDFDGESQLIRHQFNQHRVAIEPEGSAGFHAPYIATRLDHGDIIVHFTKKSPLLEAITLILPAVGTSVLASCHRIDNTHRSRRQDLKVLRGSTAGTLSYADLIAFPLLVPPATEVTLTFADATESMKAMFTGAGHLRAWRMSRGPGSTQASGRMLAVNPHTAALPWVAKRSGGTLILDRNHRTFWGVDTSLLNFEANDASIVVGNIESWLG</sequence>
<proteinExistence type="predicted"/>
<gene>
    <name evidence="1" type="ORF">OSB52_21990</name>
</gene>
<evidence type="ECO:0000313" key="1">
    <source>
        <dbReference type="EMBL" id="MCX2966752.1"/>
    </source>
</evidence>